<dbReference type="Pfam" id="PF12422">
    <property type="entry name" value="Condensin2nSMC"/>
    <property type="match status" value="1"/>
</dbReference>
<dbReference type="InterPro" id="IPR016024">
    <property type="entry name" value="ARM-type_fold"/>
</dbReference>
<evidence type="ECO:0008006" key="4">
    <source>
        <dbReference type="Google" id="ProtNLM"/>
    </source>
</evidence>
<evidence type="ECO:0000256" key="1">
    <source>
        <dbReference type="SAM" id="MobiDB-lite"/>
    </source>
</evidence>
<dbReference type="GO" id="GO:0000070">
    <property type="term" value="P:mitotic sister chromatid segregation"/>
    <property type="evidence" value="ECO:0007669"/>
    <property type="project" value="TreeGrafter"/>
</dbReference>
<dbReference type="InterPro" id="IPR011989">
    <property type="entry name" value="ARM-like"/>
</dbReference>
<reference evidence="2 3" key="1">
    <citation type="submission" date="2024-01" db="EMBL/GenBank/DDBJ databases">
        <title>The complete chloroplast genome sequence of Lithospermum erythrorhizon: insights into the phylogenetic relationship among Boraginaceae species and the maternal lineages of purple gromwells.</title>
        <authorList>
            <person name="Okada T."/>
            <person name="Watanabe K."/>
        </authorList>
    </citation>
    <scope>NUCLEOTIDE SEQUENCE [LARGE SCALE GENOMIC DNA]</scope>
</reference>
<protein>
    <recommendedName>
        <fullName evidence="4">Condensin-2 complex subunit G2</fullName>
    </recommendedName>
</protein>
<dbReference type="GO" id="GO:0005634">
    <property type="term" value="C:nucleus"/>
    <property type="evidence" value="ECO:0007669"/>
    <property type="project" value="InterPro"/>
</dbReference>
<dbReference type="GO" id="GO:0000796">
    <property type="term" value="C:condensin complex"/>
    <property type="evidence" value="ECO:0007669"/>
    <property type="project" value="TreeGrafter"/>
</dbReference>
<comment type="caution">
    <text evidence="2">The sequence shown here is derived from an EMBL/GenBank/DDBJ whole genome shotgun (WGS) entry which is preliminary data.</text>
</comment>
<dbReference type="InterPro" id="IPR024741">
    <property type="entry name" value="Condensin2_G2"/>
</dbReference>
<organism evidence="2 3">
    <name type="scientific">Lithospermum erythrorhizon</name>
    <name type="common">Purple gromwell</name>
    <name type="synonym">Lithospermum officinale var. erythrorhizon</name>
    <dbReference type="NCBI Taxonomy" id="34254"/>
    <lineage>
        <taxon>Eukaryota</taxon>
        <taxon>Viridiplantae</taxon>
        <taxon>Streptophyta</taxon>
        <taxon>Embryophyta</taxon>
        <taxon>Tracheophyta</taxon>
        <taxon>Spermatophyta</taxon>
        <taxon>Magnoliopsida</taxon>
        <taxon>eudicotyledons</taxon>
        <taxon>Gunneridae</taxon>
        <taxon>Pentapetalae</taxon>
        <taxon>asterids</taxon>
        <taxon>lamiids</taxon>
        <taxon>Boraginales</taxon>
        <taxon>Boraginaceae</taxon>
        <taxon>Boraginoideae</taxon>
        <taxon>Lithospermeae</taxon>
        <taxon>Lithospermum</taxon>
    </lineage>
</organism>
<feature type="region of interest" description="Disordered" evidence="1">
    <location>
        <begin position="69"/>
        <end position="93"/>
    </location>
</feature>
<evidence type="ECO:0000313" key="2">
    <source>
        <dbReference type="EMBL" id="GAA0172668.1"/>
    </source>
</evidence>
<name>A0AAV3RCM2_LITER</name>
<accession>A0AAV3RCM2</accession>
<dbReference type="SUPFAM" id="SSF48371">
    <property type="entry name" value="ARM repeat"/>
    <property type="match status" value="1"/>
</dbReference>
<gene>
    <name evidence="2" type="ORF">LIER_26447</name>
</gene>
<proteinExistence type="predicted"/>
<dbReference type="AlphaFoldDB" id="A0AAV3RCM2"/>
<dbReference type="EMBL" id="BAABME010008231">
    <property type="protein sequence ID" value="GAA0172668.1"/>
    <property type="molecule type" value="Genomic_DNA"/>
</dbReference>
<keyword evidence="3" id="KW-1185">Reference proteome</keyword>
<dbReference type="Gene3D" id="1.25.10.10">
    <property type="entry name" value="Leucine-rich Repeat Variant"/>
    <property type="match status" value="1"/>
</dbReference>
<dbReference type="PANTHER" id="PTHR16199:SF4">
    <property type="entry name" value="CONDENSIN-2 COMPLEX SUBUNIT G2"/>
    <property type="match status" value="1"/>
</dbReference>
<dbReference type="Proteomes" id="UP001454036">
    <property type="component" value="Unassembled WGS sequence"/>
</dbReference>
<sequence length="1176" mass="131325">MEKRLRSSLQSSAEEFLKSATNSTTSIKSIKANLKTLIHTINPSSLITSSLPSSLHLFISQSINHFKNSSALSPDTPPPKRFRKNPEKGQDPRQCTVRSLQILTYIVQLCVTHPNELFSGGDLFPVASLLHDNLILFESEGDLLSEIAHLCEEWWKWGLVGKESLISQSLPVLLSKSLISKRKIDVHRVYVLREAFSLFDFEDESIEDLRHLLIRCLISPMYLKSEEGRKFVVFMFGLSGQLVKEVLAMVKSQIPFGRKSMLEAYGEIVFKAWKAMEGEAKDEIENGFLQGLIESAIYAGTLQLCSSIRRVLGWFISQRTVEGVEKLLFRLAEPLIFRSLQVANSNVRQNALNLLLDLFPFEDPDATKDVKDSLFEKQFYLLEKLVMDECSGVRVVAVEGCSRILNMFWEIIPSQIITKIITNFFDQMSYDSSTEVRLSTVNGIIYLLGNPLSHEVLKVLLPRLRHLIDDDAVSVRSAVVDLLLCLNDIRNFQFHKVVPLDLLLSKLATDQPLVGKKITKLLIPSYFPEKVSEEEACKRCLMLVKRSPTAGARFCEFSLSEGTSLGSLMKLFELLLSFILSPEKLAAEHLDALLTAASCLCKHLVNNKNFKVALRDNLSSQNLKHLFAIASTAQAQSSVCDIVSAISPDAVDDLFEDCMKLILNCSGLTDSTEKQGGMRAAHKMVISCNWFEDMLEAIAVNLQKTVSACNFRFSRNTSGAKKRSKSSKKLPKTIKSFDDDYAIAAGLAWQIKDLLVSGNTRNVVLLSPHLVAVFNAVKAISEISILQCMQCDAMSASPVSAYTALALHMSLNNISINGSKTPNVKRKHEKPAVELTMDNIFSCTNKLFRPDASGMCGPIATNGKRVSNLLKILTAIMKFTVDTAMMDLISSCREISLKFLLKCIQFVVFNLKKFSSDLMQLRKEEITTVFHCLKSSITYSAKFLNVAFANSSEDSSPTGCYHLANELLNIIVTAEECLGYMYAVRLHAVIKPWMPDIIISLGSLHLLNPASVETIATDDAISSCPIWLSVLAKVELCELIDSAADKVSQEEGFIAFRKLMKMILEQLRMNYDVLDAVGSALLGVAQLALERSDLDLLLGLLCFICVKLIKCDDQHQGHLKTMLAMLDNMYHLIEAETEKPSINGDSSLKLQKAKALLEQIWMNYSYNDSEEQMEEM</sequence>
<dbReference type="PANTHER" id="PTHR16199">
    <property type="entry name" value="CONDENSIN-2 COMPLEX SUBUNIT G2"/>
    <property type="match status" value="1"/>
</dbReference>
<evidence type="ECO:0000313" key="3">
    <source>
        <dbReference type="Proteomes" id="UP001454036"/>
    </source>
</evidence>